<feature type="binding site" evidence="11">
    <location>
        <begin position="10"/>
        <end position="13"/>
    </location>
    <ligand>
        <name>NADP(+)</name>
        <dbReference type="ChEBI" id="CHEBI:58349"/>
    </ligand>
</feature>
<evidence type="ECO:0000313" key="15">
    <source>
        <dbReference type="Proteomes" id="UP000008957"/>
    </source>
</evidence>
<keyword evidence="4 12" id="KW-0444">Lipid biosynthesis</keyword>
<keyword evidence="5 12" id="KW-0276">Fatty acid metabolism</keyword>
<evidence type="ECO:0000256" key="6">
    <source>
        <dbReference type="ARBA" id="ARBA00022857"/>
    </source>
</evidence>
<dbReference type="NCBIfam" id="NF009466">
    <property type="entry name" value="PRK12826.1-2"/>
    <property type="match status" value="1"/>
</dbReference>
<name>A0AB94IW59_9BACT</name>
<dbReference type="SMART" id="SM00822">
    <property type="entry name" value="PKS_KR"/>
    <property type="match status" value="1"/>
</dbReference>
<evidence type="ECO:0000256" key="9">
    <source>
        <dbReference type="ARBA" id="ARBA00023160"/>
    </source>
</evidence>
<dbReference type="InterPro" id="IPR002347">
    <property type="entry name" value="SDR_fam"/>
</dbReference>
<evidence type="ECO:0000256" key="10">
    <source>
        <dbReference type="PIRSR" id="PIRSR611284-1"/>
    </source>
</evidence>
<gene>
    <name evidence="14" type="ORF">SY1_06750</name>
</gene>
<feature type="binding site" evidence="11">
    <location>
        <begin position="153"/>
        <end position="157"/>
    </location>
    <ligand>
        <name>NADP(+)</name>
        <dbReference type="ChEBI" id="CHEBI:58349"/>
    </ligand>
</feature>
<reference evidence="15" key="1">
    <citation type="submission" date="2010-03" db="EMBL/GenBank/DDBJ databases">
        <title>The genome sequence of Synergistetes sp. SGP1.</title>
        <authorList>
            <consortium name="metaHIT consortium -- http://www.metahit.eu/"/>
            <person name="Pajon A."/>
            <person name="Turner K."/>
            <person name="Parkhill J."/>
            <person name="Wade W."/>
            <person name="Vartoukian S."/>
        </authorList>
    </citation>
    <scope>NUCLEOTIDE SEQUENCE [LARGE SCALE GENOMIC DNA]</scope>
    <source>
        <strain evidence="15">SGP1</strain>
    </source>
</reference>
<dbReference type="EC" id="1.1.1.100" evidence="3 12"/>
<dbReference type="InterPro" id="IPR057326">
    <property type="entry name" value="KR_dom"/>
</dbReference>
<keyword evidence="15" id="KW-1185">Reference proteome</keyword>
<feature type="binding site" evidence="11">
    <location>
        <position position="186"/>
    </location>
    <ligand>
        <name>NADP(+)</name>
        <dbReference type="ChEBI" id="CHEBI:58349"/>
    </ligand>
</feature>
<dbReference type="CDD" id="cd05333">
    <property type="entry name" value="BKR_SDR_c"/>
    <property type="match status" value="1"/>
</dbReference>
<dbReference type="Gene3D" id="3.40.50.720">
    <property type="entry name" value="NAD(P)-binding Rossmann-like Domain"/>
    <property type="match status" value="1"/>
</dbReference>
<comment type="subunit">
    <text evidence="12">Homotetramer.</text>
</comment>
<comment type="similarity">
    <text evidence="2 12">Belongs to the short-chain dehydrogenases/reductases (SDR) family.</text>
</comment>
<comment type="catalytic activity">
    <reaction evidence="12">
        <text>a (3R)-hydroxyacyl-[ACP] + NADP(+) = a 3-oxoacyl-[ACP] + NADPH + H(+)</text>
        <dbReference type="Rhea" id="RHEA:17397"/>
        <dbReference type="Rhea" id="RHEA-COMP:9916"/>
        <dbReference type="Rhea" id="RHEA-COMP:9945"/>
        <dbReference type="ChEBI" id="CHEBI:15378"/>
        <dbReference type="ChEBI" id="CHEBI:57783"/>
        <dbReference type="ChEBI" id="CHEBI:58349"/>
        <dbReference type="ChEBI" id="CHEBI:78776"/>
        <dbReference type="ChEBI" id="CHEBI:78827"/>
        <dbReference type="EC" id="1.1.1.100"/>
    </reaction>
</comment>
<evidence type="ECO:0000256" key="11">
    <source>
        <dbReference type="PIRSR" id="PIRSR611284-2"/>
    </source>
</evidence>
<dbReference type="NCBIfam" id="TIGR01830">
    <property type="entry name" value="3oxo_ACP_reduc"/>
    <property type="match status" value="1"/>
</dbReference>
<dbReference type="RefSeq" id="WP_015556183.1">
    <property type="nucleotide sequence ID" value="NC_021038.1"/>
</dbReference>
<keyword evidence="9 12" id="KW-0275">Fatty acid biosynthesis</keyword>
<feature type="domain" description="Ketoreductase" evidence="13">
    <location>
        <begin position="4"/>
        <end position="184"/>
    </location>
</feature>
<evidence type="ECO:0000256" key="1">
    <source>
        <dbReference type="ARBA" id="ARBA00005194"/>
    </source>
</evidence>
<proteinExistence type="inferred from homology"/>
<dbReference type="EMBL" id="FP929056">
    <property type="protein sequence ID" value="CBL28036.1"/>
    <property type="molecule type" value="Genomic_DNA"/>
</dbReference>
<dbReference type="GO" id="GO:0004316">
    <property type="term" value="F:3-oxoacyl-[acyl-carrier-protein] reductase (NADPH) activity"/>
    <property type="evidence" value="ECO:0007669"/>
    <property type="project" value="UniProtKB-UniRule"/>
</dbReference>
<protein>
    <recommendedName>
        <fullName evidence="3 12">3-oxoacyl-[acyl-carrier-protein] reductase</fullName>
        <ecNumber evidence="3 12">1.1.1.100</ecNumber>
    </recommendedName>
</protein>
<comment type="pathway">
    <text evidence="1 12">Lipid metabolism; fatty acid biosynthesis.</text>
</comment>
<dbReference type="PROSITE" id="PS00061">
    <property type="entry name" value="ADH_SHORT"/>
    <property type="match status" value="1"/>
</dbReference>
<reference evidence="14 15" key="2">
    <citation type="submission" date="2010-03" db="EMBL/GenBank/DDBJ databases">
        <authorList>
            <person name="Pajon A."/>
        </authorList>
    </citation>
    <scope>NUCLEOTIDE SEQUENCE [LARGE SCALE GENOMIC DNA]</scope>
    <source>
        <strain evidence="14 15">SGP1</strain>
    </source>
</reference>
<dbReference type="InterPro" id="IPR050259">
    <property type="entry name" value="SDR"/>
</dbReference>
<feature type="active site" description="Proton acceptor" evidence="10">
    <location>
        <position position="153"/>
    </location>
</feature>
<evidence type="ECO:0000256" key="8">
    <source>
        <dbReference type="ARBA" id="ARBA00023098"/>
    </source>
</evidence>
<evidence type="ECO:0000256" key="3">
    <source>
        <dbReference type="ARBA" id="ARBA00012948"/>
    </source>
</evidence>
<sequence length="246" mass="25478">MARRVALVTGGGRGIGRAIVLELARNGCDVAVNYAKSADAADETARAASALGVRAETFGADVSDRAQAEALFKAVREAMGPVEVLVNNAGITRDGLLVRMKPDDWDAVIAANLSSVFYCTKEAVRDMARARWGRIINLASVVGLIGNAGQANYSASKAGLIGFTKSVAREYAVRGITVNAIAPGFIDTSMTAVLKEDVKAAITTQIPMGAIGTPDDVARAAAFFASEGSSYITGQVLAVDGGMTMC</sequence>
<dbReference type="InterPro" id="IPR020904">
    <property type="entry name" value="Sc_DH/Rdtase_CS"/>
</dbReference>
<dbReference type="KEGG" id="sbr:SY1_06750"/>
<comment type="function">
    <text evidence="12">Catalyzes the NADPH-dependent reduction of beta-ketoacyl-ACP substrates to beta-hydroxyacyl-ACP products, the first reductive step in the elongation cycle of fatty acid biosynthesis.</text>
</comment>
<dbReference type="AlphaFoldDB" id="A0AB94IW59"/>
<keyword evidence="7 12" id="KW-0560">Oxidoreductase</keyword>
<evidence type="ECO:0000256" key="12">
    <source>
        <dbReference type="RuleBase" id="RU366074"/>
    </source>
</evidence>
<evidence type="ECO:0000256" key="2">
    <source>
        <dbReference type="ARBA" id="ARBA00006484"/>
    </source>
</evidence>
<dbReference type="FunFam" id="3.40.50.720:FF:000037">
    <property type="entry name" value="3-oxoacyl-[acyl-carrier-protein] reductase FabG"/>
    <property type="match status" value="1"/>
</dbReference>
<dbReference type="SUPFAM" id="SSF51735">
    <property type="entry name" value="NAD(P)-binding Rossmann-fold domains"/>
    <property type="match status" value="1"/>
</dbReference>
<dbReference type="InterPro" id="IPR011284">
    <property type="entry name" value="3oxo_ACP_reduc"/>
</dbReference>
<dbReference type="PRINTS" id="PR00081">
    <property type="entry name" value="GDHRDH"/>
</dbReference>
<feature type="binding site" evidence="11">
    <location>
        <position position="88"/>
    </location>
    <ligand>
        <name>NADP(+)</name>
        <dbReference type="ChEBI" id="CHEBI:58349"/>
    </ligand>
</feature>
<evidence type="ECO:0000256" key="4">
    <source>
        <dbReference type="ARBA" id="ARBA00022516"/>
    </source>
</evidence>
<dbReference type="GO" id="GO:0051287">
    <property type="term" value="F:NAD binding"/>
    <property type="evidence" value="ECO:0007669"/>
    <property type="project" value="UniProtKB-UniRule"/>
</dbReference>
<dbReference type="Pfam" id="PF13561">
    <property type="entry name" value="adh_short_C2"/>
    <property type="match status" value="1"/>
</dbReference>
<evidence type="ECO:0000259" key="13">
    <source>
        <dbReference type="SMART" id="SM00822"/>
    </source>
</evidence>
<keyword evidence="8 12" id="KW-0443">Lipid metabolism</keyword>
<dbReference type="InterPro" id="IPR036291">
    <property type="entry name" value="NAD(P)-bd_dom_sf"/>
</dbReference>
<dbReference type="PANTHER" id="PTHR42879:SF2">
    <property type="entry name" value="3-OXOACYL-[ACYL-CARRIER-PROTEIN] REDUCTASE FABG"/>
    <property type="match status" value="1"/>
</dbReference>
<accession>A0AB94IW59</accession>
<keyword evidence="6 11" id="KW-0521">NADP</keyword>
<evidence type="ECO:0000256" key="5">
    <source>
        <dbReference type="ARBA" id="ARBA00022832"/>
    </source>
</evidence>
<organism evidence="14 15">
    <name type="scientific">Fretibacterium fastidiosum</name>
    <dbReference type="NCBI Taxonomy" id="651822"/>
    <lineage>
        <taxon>Bacteria</taxon>
        <taxon>Thermotogati</taxon>
        <taxon>Synergistota</taxon>
        <taxon>Synergistia</taxon>
        <taxon>Synergistales</taxon>
        <taxon>Aminobacteriaceae</taxon>
        <taxon>Fretibacterium</taxon>
    </lineage>
</organism>
<evidence type="ECO:0000313" key="14">
    <source>
        <dbReference type="EMBL" id="CBL28036.1"/>
    </source>
</evidence>
<evidence type="ECO:0000256" key="7">
    <source>
        <dbReference type="ARBA" id="ARBA00023002"/>
    </source>
</evidence>
<dbReference type="Proteomes" id="UP000008957">
    <property type="component" value="Chromosome"/>
</dbReference>
<dbReference type="PRINTS" id="PR00080">
    <property type="entry name" value="SDRFAMILY"/>
</dbReference>
<dbReference type="PANTHER" id="PTHR42879">
    <property type="entry name" value="3-OXOACYL-(ACYL-CARRIER-PROTEIN) REDUCTASE"/>
    <property type="match status" value="1"/>
</dbReference>
<dbReference type="GO" id="GO:0006633">
    <property type="term" value="P:fatty acid biosynthetic process"/>
    <property type="evidence" value="ECO:0007669"/>
    <property type="project" value="UniProtKB-KW"/>
</dbReference>